<dbReference type="VEuPathDB" id="FungiDB:MGYG_00044"/>
<gene>
    <name evidence="1" type="ORF">MGYG_00044</name>
</gene>
<dbReference type="GeneID" id="10031248"/>
<name>E5R2B1_ARTGP</name>
<evidence type="ECO:0000313" key="2">
    <source>
        <dbReference type="Proteomes" id="UP000002669"/>
    </source>
</evidence>
<evidence type="ECO:0000313" key="1">
    <source>
        <dbReference type="EMBL" id="EFQ97001.1"/>
    </source>
</evidence>
<protein>
    <submittedName>
        <fullName evidence="1">Uncharacterized protein</fullName>
    </submittedName>
</protein>
<reference evidence="2" key="1">
    <citation type="journal article" date="2012" name="MBio">
        <title>Comparative genome analysis of Trichophyton rubrum and related dermatophytes reveals candidate genes involved in infection.</title>
        <authorList>
            <person name="Martinez D.A."/>
            <person name="Oliver B.G."/>
            <person name="Graeser Y."/>
            <person name="Goldberg J.M."/>
            <person name="Li W."/>
            <person name="Martinez-Rossi N.M."/>
            <person name="Monod M."/>
            <person name="Shelest E."/>
            <person name="Barton R.C."/>
            <person name="Birch E."/>
            <person name="Brakhage A.A."/>
            <person name="Chen Z."/>
            <person name="Gurr S.J."/>
            <person name="Heiman D."/>
            <person name="Heitman J."/>
            <person name="Kosti I."/>
            <person name="Rossi A."/>
            <person name="Saif S."/>
            <person name="Samalova M."/>
            <person name="Saunders C.W."/>
            <person name="Shea T."/>
            <person name="Summerbell R.C."/>
            <person name="Xu J."/>
            <person name="Young S."/>
            <person name="Zeng Q."/>
            <person name="Birren B.W."/>
            <person name="Cuomo C.A."/>
            <person name="White T.C."/>
        </authorList>
    </citation>
    <scope>NUCLEOTIDE SEQUENCE [LARGE SCALE GENOMIC DNA]</scope>
    <source>
        <strain evidence="2">ATCC MYA-4604 / CBS 118893</strain>
    </source>
</reference>
<proteinExistence type="predicted"/>
<dbReference type="InParanoid" id="E5R2B1"/>
<dbReference type="HOGENOM" id="CLU_2096303_0_0_1"/>
<accession>E5R2B1</accession>
<dbReference type="RefSeq" id="XP_003175953.1">
    <property type="nucleotide sequence ID" value="XM_003175905.1"/>
</dbReference>
<organism evidence="2">
    <name type="scientific">Arthroderma gypseum (strain ATCC MYA-4604 / CBS 118893)</name>
    <name type="common">Microsporum gypseum</name>
    <dbReference type="NCBI Taxonomy" id="535722"/>
    <lineage>
        <taxon>Eukaryota</taxon>
        <taxon>Fungi</taxon>
        <taxon>Dikarya</taxon>
        <taxon>Ascomycota</taxon>
        <taxon>Pezizomycotina</taxon>
        <taxon>Eurotiomycetes</taxon>
        <taxon>Eurotiomycetidae</taxon>
        <taxon>Onygenales</taxon>
        <taxon>Arthrodermataceae</taxon>
        <taxon>Nannizzia</taxon>
    </lineage>
</organism>
<dbReference type="AlphaFoldDB" id="E5R2B1"/>
<dbReference type="Proteomes" id="UP000002669">
    <property type="component" value="Unassembled WGS sequence"/>
</dbReference>
<keyword evidence="2" id="KW-1185">Reference proteome</keyword>
<sequence>MTAESWKTKCSFGQETRMKTVVGSVSRSNSAMISAQPVNTGPARTWLRLRLRPKREKNRKEGLKCALSLCFKEAEHPYNWMFASSVSEEKRQFQLMACCLQLGESLSTAAQGMALP</sequence>
<dbReference type="EMBL" id="DS989822">
    <property type="protein sequence ID" value="EFQ97001.1"/>
    <property type="molecule type" value="Genomic_DNA"/>
</dbReference>